<dbReference type="Pfam" id="PF12625">
    <property type="entry name" value="Arabinose_bd"/>
    <property type="match status" value="1"/>
</dbReference>
<keyword evidence="4" id="KW-1185">Reference proteome</keyword>
<proteinExistence type="predicted"/>
<keyword evidence="1" id="KW-0238">DNA-binding</keyword>
<sequence>MSSTKVEFAHQRLTGTEALARFFGCNVLFGASENSIAFKAADMDVPLLTVDDNLQRTLSAICENTLAQMPKTPNSMARLVERQITARLAAGTAQQDAIAAELGMSARTLAHRLTDESTNFATVVANLRKALARDYLLNSAPAHQDRRSSRI</sequence>
<dbReference type="RefSeq" id="WP_366194929.1">
    <property type="nucleotide sequence ID" value="NZ_JBFBVU010000058.1"/>
</dbReference>
<dbReference type="PANTHER" id="PTHR47894:SF1">
    <property type="entry name" value="HTH-TYPE TRANSCRIPTIONAL REGULATOR VQSM"/>
    <property type="match status" value="1"/>
</dbReference>
<feature type="domain" description="HTH-type transcriptional regulator AraC-type N-terminal" evidence="2">
    <location>
        <begin position="5"/>
        <end position="47"/>
    </location>
</feature>
<evidence type="ECO:0000313" key="4">
    <source>
        <dbReference type="Proteomes" id="UP001553161"/>
    </source>
</evidence>
<evidence type="ECO:0000313" key="3">
    <source>
        <dbReference type="EMBL" id="MEV8468975.1"/>
    </source>
</evidence>
<dbReference type="Proteomes" id="UP001553161">
    <property type="component" value="Unassembled WGS sequence"/>
</dbReference>
<dbReference type="PANTHER" id="PTHR47894">
    <property type="entry name" value="HTH-TYPE TRANSCRIPTIONAL REGULATOR GADX"/>
    <property type="match status" value="1"/>
</dbReference>
<evidence type="ECO:0000256" key="1">
    <source>
        <dbReference type="ARBA" id="ARBA00023125"/>
    </source>
</evidence>
<accession>A0ABV3LD18</accession>
<reference evidence="3 4" key="1">
    <citation type="submission" date="2024-07" db="EMBL/GenBank/DDBJ databases">
        <authorList>
            <person name="Kang M."/>
        </authorList>
    </citation>
    <scope>NUCLEOTIDE SEQUENCE [LARGE SCALE GENOMIC DNA]</scope>
    <source>
        <strain evidence="3 4">DFM31</strain>
    </source>
</reference>
<protein>
    <submittedName>
        <fullName evidence="3">AraC family transcriptional regulator ligand-binding domain-containing protein</fullName>
    </submittedName>
</protein>
<dbReference type="Gene3D" id="1.10.10.60">
    <property type="entry name" value="Homeodomain-like"/>
    <property type="match status" value="1"/>
</dbReference>
<dbReference type="InterPro" id="IPR032687">
    <property type="entry name" value="AraC-type_N"/>
</dbReference>
<dbReference type="EMBL" id="JBFBVU010000058">
    <property type="protein sequence ID" value="MEV8468975.1"/>
    <property type="molecule type" value="Genomic_DNA"/>
</dbReference>
<name>A0ABV3LD18_9RHOB</name>
<organism evidence="3 4">
    <name type="scientific">Meridianimarinicoccus marinus</name>
    <dbReference type="NCBI Taxonomy" id="3231483"/>
    <lineage>
        <taxon>Bacteria</taxon>
        <taxon>Pseudomonadati</taxon>
        <taxon>Pseudomonadota</taxon>
        <taxon>Alphaproteobacteria</taxon>
        <taxon>Rhodobacterales</taxon>
        <taxon>Paracoccaceae</taxon>
        <taxon>Meridianimarinicoccus</taxon>
    </lineage>
</organism>
<evidence type="ECO:0000259" key="2">
    <source>
        <dbReference type="Pfam" id="PF12625"/>
    </source>
</evidence>
<comment type="caution">
    <text evidence="3">The sequence shown here is derived from an EMBL/GenBank/DDBJ whole genome shotgun (WGS) entry which is preliminary data.</text>
</comment>
<gene>
    <name evidence="3" type="ORF">AB0T83_19725</name>
</gene>